<proteinExistence type="predicted"/>
<protein>
    <submittedName>
        <fullName evidence="2">TIGR01244 family phosphatase</fullName>
    </submittedName>
</protein>
<accession>A0ABX7ETD2</accession>
<evidence type="ECO:0000313" key="3">
    <source>
        <dbReference type="Proteomes" id="UP000596351"/>
    </source>
</evidence>
<dbReference type="Proteomes" id="UP000596351">
    <property type="component" value="Chromosome"/>
</dbReference>
<keyword evidence="3" id="KW-1185">Reference proteome</keyword>
<feature type="domain" description="Beta-lactamase hydrolase-like protein phosphatase-like" evidence="1">
    <location>
        <begin position="14"/>
        <end position="118"/>
    </location>
</feature>
<dbReference type="SUPFAM" id="SSF52799">
    <property type="entry name" value="(Phosphotyrosine protein) phosphatases II"/>
    <property type="match status" value="1"/>
</dbReference>
<dbReference type="InterPro" id="IPR005939">
    <property type="entry name" value="BLH_phosphatase-like"/>
</dbReference>
<dbReference type="Pfam" id="PF04273">
    <property type="entry name" value="BLH_phosphatase"/>
    <property type="match status" value="1"/>
</dbReference>
<sequence>MKVSALRKGLVMSIRSIDPSFHVTGQIKPQELQAIAELGFKAIVCMRPDNEGFFQPAFDEIANSASEVGLDAHYLPVVPGSISFDQARELKAIISRQSGPILAYCASGQRCAAAYDLAKRVP</sequence>
<name>A0ABX7ETD2_9HYPH</name>
<evidence type="ECO:0000313" key="2">
    <source>
        <dbReference type="EMBL" id="QRF50406.1"/>
    </source>
</evidence>
<dbReference type="Gene3D" id="3.90.190.10">
    <property type="entry name" value="Protein tyrosine phosphatase superfamily"/>
    <property type="match status" value="1"/>
</dbReference>
<evidence type="ECO:0000259" key="1">
    <source>
        <dbReference type="Pfam" id="PF04273"/>
    </source>
</evidence>
<organism evidence="2 3">
    <name type="scientific">Rhizobium rosettiformans</name>
    <dbReference type="NCBI Taxonomy" id="1368430"/>
    <lineage>
        <taxon>Bacteria</taxon>
        <taxon>Pseudomonadati</taxon>
        <taxon>Pseudomonadota</taxon>
        <taxon>Alphaproteobacteria</taxon>
        <taxon>Hyphomicrobiales</taxon>
        <taxon>Rhizobiaceae</taxon>
        <taxon>Rhizobium/Agrobacterium group</taxon>
        <taxon>Rhizobium</taxon>
    </lineage>
</organism>
<reference evidence="2 3" key="1">
    <citation type="submission" date="2018-09" db="EMBL/GenBank/DDBJ databases">
        <title>Rhizobium sp. MAE2-X.</title>
        <authorList>
            <person name="Lee Y."/>
            <person name="Jeon C.O."/>
        </authorList>
    </citation>
    <scope>NUCLEOTIDE SEQUENCE [LARGE SCALE GENOMIC DNA]</scope>
    <source>
        <strain evidence="2 3">MAE2-X</strain>
    </source>
</reference>
<dbReference type="EMBL" id="CP032405">
    <property type="protein sequence ID" value="QRF50406.1"/>
    <property type="molecule type" value="Genomic_DNA"/>
</dbReference>
<gene>
    <name evidence="2" type="ORF">D4A92_02560</name>
</gene>
<dbReference type="InterPro" id="IPR029021">
    <property type="entry name" value="Prot-tyrosine_phosphatase-like"/>
</dbReference>